<keyword evidence="3" id="KW-1185">Reference proteome</keyword>
<keyword evidence="1" id="KW-1133">Transmembrane helix</keyword>
<dbReference type="RefSeq" id="WP_034743583.1">
    <property type="nucleotide sequence ID" value="NZ_FQVE01000002.1"/>
</dbReference>
<gene>
    <name evidence="2" type="ORF">IW16_11110</name>
</gene>
<feature type="transmembrane region" description="Helical" evidence="1">
    <location>
        <begin position="12"/>
        <end position="31"/>
    </location>
</feature>
<evidence type="ECO:0000313" key="3">
    <source>
        <dbReference type="Proteomes" id="UP000028719"/>
    </source>
</evidence>
<keyword evidence="1" id="KW-0472">Membrane</keyword>
<accession>A0ABR4UNB3</accession>
<dbReference type="EMBL" id="JPRI01000003">
    <property type="protein sequence ID" value="KFF26405.1"/>
    <property type="molecule type" value="Genomic_DNA"/>
</dbReference>
<evidence type="ECO:0000256" key="1">
    <source>
        <dbReference type="SAM" id="Phobius"/>
    </source>
</evidence>
<sequence>MKNKIFKYRLVYYLAIMTSLVFFLISSYRIFGLFENFNLISFAIIITSVIINLFAFINLIEKYAKAILFLNLSLFLFIGVTLLYLHFKFLILLILILIIVNVFKVDKHTKVEEIDNIGKHED</sequence>
<reference evidence="2 3" key="1">
    <citation type="submission" date="2014-07" db="EMBL/GenBank/DDBJ databases">
        <title>Genome of Chryseobacterium vrystaatense LMG 22846.</title>
        <authorList>
            <person name="Pipes S.E."/>
            <person name="Stropko S.J."/>
            <person name="Newman J.D."/>
        </authorList>
    </citation>
    <scope>NUCLEOTIDE SEQUENCE [LARGE SCALE GENOMIC DNA]</scope>
    <source>
        <strain evidence="2 3">LMG 22846</strain>
    </source>
</reference>
<evidence type="ECO:0000313" key="2">
    <source>
        <dbReference type="EMBL" id="KFF26405.1"/>
    </source>
</evidence>
<feature type="transmembrane region" description="Helical" evidence="1">
    <location>
        <begin position="37"/>
        <end position="59"/>
    </location>
</feature>
<protein>
    <submittedName>
        <fullName evidence="2">Uncharacterized protein</fullName>
    </submittedName>
</protein>
<keyword evidence="1" id="KW-0812">Transmembrane</keyword>
<organism evidence="2 3">
    <name type="scientific">Chryseobacterium vrystaatense</name>
    <dbReference type="NCBI Taxonomy" id="307480"/>
    <lineage>
        <taxon>Bacteria</taxon>
        <taxon>Pseudomonadati</taxon>
        <taxon>Bacteroidota</taxon>
        <taxon>Flavobacteriia</taxon>
        <taxon>Flavobacteriales</taxon>
        <taxon>Weeksellaceae</taxon>
        <taxon>Chryseobacterium group</taxon>
        <taxon>Chryseobacterium</taxon>
    </lineage>
</organism>
<name>A0ABR4UNB3_9FLAO</name>
<dbReference type="Proteomes" id="UP000028719">
    <property type="component" value="Unassembled WGS sequence"/>
</dbReference>
<proteinExistence type="predicted"/>
<comment type="caution">
    <text evidence="2">The sequence shown here is derived from an EMBL/GenBank/DDBJ whole genome shotgun (WGS) entry which is preliminary data.</text>
</comment>
<feature type="transmembrane region" description="Helical" evidence="1">
    <location>
        <begin position="66"/>
        <end position="83"/>
    </location>
</feature>